<dbReference type="eggNOG" id="COG2856">
    <property type="taxonomic scope" value="Bacteria"/>
</dbReference>
<dbReference type="PANTHER" id="PTHR43236">
    <property type="entry name" value="ANTITOXIN HIGA1"/>
    <property type="match status" value="1"/>
</dbReference>
<sequence>MSSAWLVEAMDASGLPPPLSFPRDLAAEVAVSLPVSVVFLERLSPERIRQWLSRRGIHTEASTPERFMHGCPAVQNGHGFIFLEAADGEDQQRFSLAHEVAHFILDYLLPRNRALEVFDERISSVIDGNRPIEAGEFLVSFLERIPLGNRVKLMDRDHATTISIGKIEEAEKRADRLAFEILAPAAAVLPALKGTSQEEAIKQLTSDFGLPKEKAQEYAEILFGHQRFSIRDLFGVDEDDHD</sequence>
<evidence type="ECO:0000313" key="3">
    <source>
        <dbReference type="EMBL" id="EAU69356.1"/>
    </source>
</evidence>
<dbReference type="STRING" id="378806.STAUR_1828"/>
<evidence type="ECO:0000259" key="1">
    <source>
        <dbReference type="Pfam" id="PF06114"/>
    </source>
</evidence>
<dbReference type="RefSeq" id="WP_002610529.1">
    <property type="nucleotide sequence ID" value="NC_014623.1"/>
</dbReference>
<feature type="domain" description="IrrE N-terminal-like" evidence="1">
    <location>
        <begin position="59"/>
        <end position="115"/>
    </location>
</feature>
<dbReference type="Gene3D" id="1.10.10.2910">
    <property type="match status" value="1"/>
</dbReference>
<evidence type="ECO:0000313" key="2">
    <source>
        <dbReference type="EMBL" id="ADO69632.1"/>
    </source>
</evidence>
<accession>Q09CI1</accession>
<name>Q09CI1_STIAD</name>
<dbReference type="PANTHER" id="PTHR43236:SF1">
    <property type="entry name" value="BLL7220 PROTEIN"/>
    <property type="match status" value="1"/>
</dbReference>
<dbReference type="EMBL" id="CP002271">
    <property type="protein sequence ID" value="ADO69632.1"/>
    <property type="molecule type" value="Genomic_DNA"/>
</dbReference>
<protein>
    <submittedName>
        <fullName evidence="2">Conserved uncharacterized protein</fullName>
    </submittedName>
</protein>
<dbReference type="KEGG" id="sur:STAUR_1828"/>
<organism evidence="3 5">
    <name type="scientific">Stigmatella aurantiaca (strain DW4/3-1)</name>
    <dbReference type="NCBI Taxonomy" id="378806"/>
    <lineage>
        <taxon>Bacteria</taxon>
        <taxon>Pseudomonadati</taxon>
        <taxon>Myxococcota</taxon>
        <taxon>Myxococcia</taxon>
        <taxon>Myxococcales</taxon>
        <taxon>Cystobacterineae</taxon>
        <taxon>Archangiaceae</taxon>
        <taxon>Stigmatella</taxon>
    </lineage>
</organism>
<proteinExistence type="predicted"/>
<dbReference type="InterPro" id="IPR052345">
    <property type="entry name" value="Rad_response_metalloprotease"/>
</dbReference>
<keyword evidence="4" id="KW-1185">Reference proteome</keyword>
<dbReference type="Pfam" id="PF06114">
    <property type="entry name" value="Peptidase_M78"/>
    <property type="match status" value="1"/>
</dbReference>
<dbReference type="Proteomes" id="UP000032702">
    <property type="component" value="Unassembled WGS sequence"/>
</dbReference>
<evidence type="ECO:0000313" key="4">
    <source>
        <dbReference type="Proteomes" id="UP000001351"/>
    </source>
</evidence>
<dbReference type="OrthoDB" id="5382606at2"/>
<dbReference type="InterPro" id="IPR010359">
    <property type="entry name" value="IrrE_HExxH"/>
</dbReference>
<evidence type="ECO:0000313" key="5">
    <source>
        <dbReference type="Proteomes" id="UP000032702"/>
    </source>
</evidence>
<dbReference type="AlphaFoldDB" id="Q09CI1"/>
<gene>
    <name evidence="2" type="ordered locus">STAUR_1828</name>
    <name evidence="3" type="ORF">STIAU_3656</name>
</gene>
<reference evidence="3 5" key="1">
    <citation type="submission" date="2006-04" db="EMBL/GenBank/DDBJ databases">
        <authorList>
            <person name="Nierman W.C."/>
        </authorList>
    </citation>
    <scope>NUCLEOTIDE SEQUENCE [LARGE SCALE GENOMIC DNA]</scope>
    <source>
        <strain evidence="3 5">DW4/3-1</strain>
    </source>
</reference>
<dbReference type="Proteomes" id="UP000001351">
    <property type="component" value="Chromosome"/>
</dbReference>
<dbReference type="HOGENOM" id="CLU_1150348_0_0_7"/>
<reference evidence="2 4" key="2">
    <citation type="journal article" date="2011" name="Mol. Biol. Evol.">
        <title>Comparative genomic analysis of fruiting body formation in Myxococcales.</title>
        <authorList>
            <person name="Huntley S."/>
            <person name="Hamann N."/>
            <person name="Wegener-Feldbrugge S."/>
            <person name="Treuner-Lange A."/>
            <person name="Kube M."/>
            <person name="Reinhardt R."/>
            <person name="Klages S."/>
            <person name="Muller R."/>
            <person name="Ronning C.M."/>
            <person name="Nierman W.C."/>
            <person name="Sogaard-Andersen L."/>
        </authorList>
    </citation>
    <scope>NUCLEOTIDE SEQUENCE [LARGE SCALE GENOMIC DNA]</scope>
    <source>
        <strain evidence="2 4">DW4/3-1</strain>
    </source>
</reference>
<dbReference type="EMBL" id="AAMD01000006">
    <property type="protein sequence ID" value="EAU69356.1"/>
    <property type="molecule type" value="Genomic_DNA"/>
</dbReference>